<keyword evidence="1" id="KW-0732">Signal</keyword>
<gene>
    <name evidence="2" type="ORF">NCTC12722_02924</name>
</gene>
<organism evidence="2 3">
    <name type="scientific">Afipia felis</name>
    <name type="common">Cat scratch disease bacillus</name>
    <dbReference type="NCBI Taxonomy" id="1035"/>
    <lineage>
        <taxon>Bacteria</taxon>
        <taxon>Pseudomonadati</taxon>
        <taxon>Pseudomonadota</taxon>
        <taxon>Alphaproteobacteria</taxon>
        <taxon>Hyphomicrobiales</taxon>
        <taxon>Nitrobacteraceae</taxon>
        <taxon>Afipia</taxon>
    </lineage>
</organism>
<evidence type="ECO:0008006" key="4">
    <source>
        <dbReference type="Google" id="ProtNLM"/>
    </source>
</evidence>
<dbReference type="RefSeq" id="WP_002716534.1">
    <property type="nucleotide sequence ID" value="NZ_UFSI01000001.1"/>
</dbReference>
<dbReference type="Proteomes" id="UP000254343">
    <property type="component" value="Unassembled WGS sequence"/>
</dbReference>
<dbReference type="AlphaFoldDB" id="A0A380W9Q9"/>
<sequence>MFRKILMGTALLAAVAAFDPGAALAQGHGGHGGGGGGGHMGGGGGAHFGGGGGFARGGGGGFNSFASGGGMRNSFAAVNPGMTRNAVHGPSNNAMIYRQWNQGGNWHGHHGHHGRVPVFAFGYGYGGYYDDWPYDSAYYDDDYYGDDYAYNDYSQCYQLQRYHTRSGWHARTVNVCQ</sequence>
<name>A0A380W9Q9_AFIFE</name>
<evidence type="ECO:0000313" key="2">
    <source>
        <dbReference type="EMBL" id="SUU85708.1"/>
    </source>
</evidence>
<dbReference type="EMBL" id="UIGB01000001">
    <property type="protein sequence ID" value="SUU85708.1"/>
    <property type="molecule type" value="Genomic_DNA"/>
</dbReference>
<evidence type="ECO:0000313" key="3">
    <source>
        <dbReference type="Proteomes" id="UP000254343"/>
    </source>
</evidence>
<protein>
    <recommendedName>
        <fullName evidence="4">Lectin-like protein BA14k</fullName>
    </recommendedName>
</protein>
<reference evidence="2 3" key="1">
    <citation type="submission" date="2018-06" db="EMBL/GenBank/DDBJ databases">
        <authorList>
            <consortium name="Pathogen Informatics"/>
            <person name="Doyle S."/>
        </authorList>
    </citation>
    <scope>NUCLEOTIDE SEQUENCE [LARGE SCALE GENOMIC DNA]</scope>
    <source>
        <strain evidence="2 3">NCTC12722</strain>
    </source>
</reference>
<proteinExistence type="predicted"/>
<feature type="signal peptide" evidence="1">
    <location>
        <begin position="1"/>
        <end position="25"/>
    </location>
</feature>
<evidence type="ECO:0000256" key="1">
    <source>
        <dbReference type="SAM" id="SignalP"/>
    </source>
</evidence>
<feature type="chain" id="PRO_5016962792" description="Lectin-like protein BA14k" evidence="1">
    <location>
        <begin position="26"/>
        <end position="177"/>
    </location>
</feature>
<accession>A0A380W9Q9</accession>